<dbReference type="SUPFAM" id="SSF57850">
    <property type="entry name" value="RING/U-box"/>
    <property type="match status" value="1"/>
</dbReference>
<evidence type="ECO:0000256" key="15">
    <source>
        <dbReference type="SAM" id="MobiDB-lite"/>
    </source>
</evidence>
<dbReference type="AlphaFoldDB" id="A0AAV2DK91"/>
<keyword evidence="6 16" id="KW-0812">Transmembrane</keyword>
<sequence length="370" mass="40562">MAALQPPKTLIPLIDKHKNDCPQQGICSLLCPQLCLKAIFPNPSPPSPPNQEFSNAATTNFSPIVIAIICILAGALLLLSYYTLISKYCRGHTTEDPDPSRNRGRGRRRRQNNLIHHNHADDDEFGAAGDVMNSSLHEPWQWHVSLTTGLDEAQIKSITVCKYRKEDGLLVAGGSGRGGTEHHCCSVCLSEFRDGESLRLLPKCSHAFHLDCIDTWLRTHSTCPLCRANIFFFGTETPAAAAAGDGAGRVELVVEEAEQSEDEYSNGGGNEERDDRLRPPEQVVRRCASMDHLCLRMGSGGTDRGVSREEEEGSKHDSSSQSSTSNSSRRVVDTVKRSFSSGRLFYLARHGSRTCVVHPTTFPSTSTSNV</sequence>
<dbReference type="SMART" id="SM00184">
    <property type="entry name" value="RING"/>
    <property type="match status" value="1"/>
</dbReference>
<feature type="compositionally biased region" description="Basic residues" evidence="15">
    <location>
        <begin position="102"/>
        <end position="111"/>
    </location>
</feature>
<dbReference type="CDD" id="cd16461">
    <property type="entry name" value="RING-H2_EL5-like"/>
    <property type="match status" value="1"/>
</dbReference>
<keyword evidence="7" id="KW-0479">Metal-binding</keyword>
<feature type="compositionally biased region" description="Low complexity" evidence="15">
    <location>
        <begin position="319"/>
        <end position="328"/>
    </location>
</feature>
<feature type="region of interest" description="Disordered" evidence="15">
    <location>
        <begin position="256"/>
        <end position="280"/>
    </location>
</feature>
<feature type="transmembrane region" description="Helical" evidence="16">
    <location>
        <begin position="64"/>
        <end position="84"/>
    </location>
</feature>
<evidence type="ECO:0000256" key="14">
    <source>
        <dbReference type="PROSITE-ProRule" id="PRU00175"/>
    </source>
</evidence>
<dbReference type="EMBL" id="OZ034816">
    <property type="protein sequence ID" value="CAL1373817.1"/>
    <property type="molecule type" value="Genomic_DNA"/>
</dbReference>
<evidence type="ECO:0000313" key="18">
    <source>
        <dbReference type="EMBL" id="CAL1373817.1"/>
    </source>
</evidence>
<dbReference type="FunFam" id="3.30.40.10:FF:000187">
    <property type="entry name" value="E3 ubiquitin-protein ligase ATL6"/>
    <property type="match status" value="1"/>
</dbReference>
<dbReference type="PANTHER" id="PTHR46913:SF1">
    <property type="entry name" value="RING-H2 FINGER PROTEIN ATL16"/>
    <property type="match status" value="1"/>
</dbReference>
<feature type="domain" description="RING-type" evidence="17">
    <location>
        <begin position="185"/>
        <end position="227"/>
    </location>
</feature>
<keyword evidence="10" id="KW-0862">Zinc</keyword>
<evidence type="ECO:0000256" key="7">
    <source>
        <dbReference type="ARBA" id="ARBA00022723"/>
    </source>
</evidence>
<proteinExistence type="inferred from homology"/>
<dbReference type="Proteomes" id="UP001497516">
    <property type="component" value="Chromosome 3"/>
</dbReference>
<gene>
    <name evidence="18" type="ORF">LTRI10_LOCUS15726</name>
</gene>
<comment type="catalytic activity">
    <reaction evidence="1">
        <text>S-ubiquitinyl-[E2 ubiquitin-conjugating enzyme]-L-cysteine + [acceptor protein]-L-lysine = [E2 ubiquitin-conjugating enzyme]-L-cysteine + N(6)-ubiquitinyl-[acceptor protein]-L-lysine.</text>
        <dbReference type="EC" id="2.3.2.27"/>
    </reaction>
</comment>
<evidence type="ECO:0000259" key="17">
    <source>
        <dbReference type="PROSITE" id="PS50089"/>
    </source>
</evidence>
<feature type="compositionally biased region" description="Basic and acidic residues" evidence="15">
    <location>
        <begin position="305"/>
        <end position="318"/>
    </location>
</feature>
<organism evidence="18 19">
    <name type="scientific">Linum trigynum</name>
    <dbReference type="NCBI Taxonomy" id="586398"/>
    <lineage>
        <taxon>Eukaryota</taxon>
        <taxon>Viridiplantae</taxon>
        <taxon>Streptophyta</taxon>
        <taxon>Embryophyta</taxon>
        <taxon>Tracheophyta</taxon>
        <taxon>Spermatophyta</taxon>
        <taxon>Magnoliopsida</taxon>
        <taxon>eudicotyledons</taxon>
        <taxon>Gunneridae</taxon>
        <taxon>Pentapetalae</taxon>
        <taxon>rosids</taxon>
        <taxon>fabids</taxon>
        <taxon>Malpighiales</taxon>
        <taxon>Linaceae</taxon>
        <taxon>Linum</taxon>
    </lineage>
</organism>
<evidence type="ECO:0000256" key="10">
    <source>
        <dbReference type="ARBA" id="ARBA00022833"/>
    </source>
</evidence>
<dbReference type="GO" id="GO:0016567">
    <property type="term" value="P:protein ubiquitination"/>
    <property type="evidence" value="ECO:0007669"/>
    <property type="project" value="InterPro"/>
</dbReference>
<evidence type="ECO:0000256" key="4">
    <source>
        <dbReference type="ARBA" id="ARBA00012483"/>
    </source>
</evidence>
<dbReference type="GO" id="GO:0008270">
    <property type="term" value="F:zinc ion binding"/>
    <property type="evidence" value="ECO:0007669"/>
    <property type="project" value="UniProtKB-KW"/>
</dbReference>
<evidence type="ECO:0000256" key="1">
    <source>
        <dbReference type="ARBA" id="ARBA00000900"/>
    </source>
</evidence>
<keyword evidence="8 14" id="KW-0863">Zinc-finger</keyword>
<name>A0AAV2DK91_9ROSI</name>
<accession>A0AAV2DK91</accession>
<keyword evidence="12 16" id="KW-0472">Membrane</keyword>
<keyword evidence="9" id="KW-0833">Ubl conjugation pathway</keyword>
<evidence type="ECO:0000256" key="8">
    <source>
        <dbReference type="ARBA" id="ARBA00022771"/>
    </source>
</evidence>
<dbReference type="PANTHER" id="PTHR46913">
    <property type="entry name" value="RING-H2 FINGER PROTEIN ATL16"/>
    <property type="match status" value="1"/>
</dbReference>
<dbReference type="InterPro" id="IPR001841">
    <property type="entry name" value="Znf_RING"/>
</dbReference>
<dbReference type="GO" id="GO:0016020">
    <property type="term" value="C:membrane"/>
    <property type="evidence" value="ECO:0007669"/>
    <property type="project" value="UniProtKB-SubCell"/>
</dbReference>
<feature type="region of interest" description="Disordered" evidence="15">
    <location>
        <begin position="93"/>
        <end position="122"/>
    </location>
</feature>
<protein>
    <recommendedName>
        <fullName evidence="4">RING-type E3 ubiquitin transferase</fullName>
        <ecNumber evidence="4">2.3.2.27</ecNumber>
    </recommendedName>
</protein>
<dbReference type="GO" id="GO:0061630">
    <property type="term" value="F:ubiquitin protein ligase activity"/>
    <property type="evidence" value="ECO:0007669"/>
    <property type="project" value="UniProtKB-EC"/>
</dbReference>
<comment type="similarity">
    <text evidence="13">Belongs to the RING-type zinc finger family. ATL subfamily.</text>
</comment>
<evidence type="ECO:0000256" key="6">
    <source>
        <dbReference type="ARBA" id="ARBA00022692"/>
    </source>
</evidence>
<dbReference type="InterPro" id="IPR044600">
    <property type="entry name" value="ATL1/ATL16-like"/>
</dbReference>
<evidence type="ECO:0000256" key="9">
    <source>
        <dbReference type="ARBA" id="ARBA00022786"/>
    </source>
</evidence>
<evidence type="ECO:0000313" key="19">
    <source>
        <dbReference type="Proteomes" id="UP001497516"/>
    </source>
</evidence>
<evidence type="ECO:0000256" key="16">
    <source>
        <dbReference type="SAM" id="Phobius"/>
    </source>
</evidence>
<dbReference type="EC" id="2.3.2.27" evidence="4"/>
<dbReference type="InterPro" id="IPR013083">
    <property type="entry name" value="Znf_RING/FYVE/PHD"/>
</dbReference>
<feature type="compositionally biased region" description="Basic and acidic residues" evidence="15">
    <location>
        <begin position="270"/>
        <end position="279"/>
    </location>
</feature>
<feature type="region of interest" description="Disordered" evidence="15">
    <location>
        <begin position="295"/>
        <end position="334"/>
    </location>
</feature>
<evidence type="ECO:0000256" key="11">
    <source>
        <dbReference type="ARBA" id="ARBA00022989"/>
    </source>
</evidence>
<evidence type="ECO:0000256" key="2">
    <source>
        <dbReference type="ARBA" id="ARBA00004167"/>
    </source>
</evidence>
<keyword evidence="19" id="KW-1185">Reference proteome</keyword>
<evidence type="ECO:0000256" key="12">
    <source>
        <dbReference type="ARBA" id="ARBA00023136"/>
    </source>
</evidence>
<dbReference type="PROSITE" id="PS50089">
    <property type="entry name" value="ZF_RING_2"/>
    <property type="match status" value="1"/>
</dbReference>
<keyword evidence="11 16" id="KW-1133">Transmembrane helix</keyword>
<evidence type="ECO:0000256" key="3">
    <source>
        <dbReference type="ARBA" id="ARBA00004906"/>
    </source>
</evidence>
<evidence type="ECO:0000256" key="5">
    <source>
        <dbReference type="ARBA" id="ARBA00022679"/>
    </source>
</evidence>
<comment type="pathway">
    <text evidence="3">Protein modification; protein ubiquitination.</text>
</comment>
<dbReference type="Gene3D" id="3.30.40.10">
    <property type="entry name" value="Zinc/RING finger domain, C3HC4 (zinc finger)"/>
    <property type="match status" value="1"/>
</dbReference>
<comment type="subcellular location">
    <subcellularLocation>
        <location evidence="2">Membrane</location>
        <topology evidence="2">Single-pass membrane protein</topology>
    </subcellularLocation>
</comment>
<reference evidence="18 19" key="1">
    <citation type="submission" date="2024-04" db="EMBL/GenBank/DDBJ databases">
        <authorList>
            <person name="Fracassetti M."/>
        </authorList>
    </citation>
    <scope>NUCLEOTIDE SEQUENCE [LARGE SCALE GENOMIC DNA]</scope>
</reference>
<evidence type="ECO:0000256" key="13">
    <source>
        <dbReference type="ARBA" id="ARBA00024209"/>
    </source>
</evidence>
<keyword evidence="5" id="KW-0808">Transferase</keyword>
<dbReference type="Pfam" id="PF13639">
    <property type="entry name" value="zf-RING_2"/>
    <property type="match status" value="1"/>
</dbReference>